<dbReference type="PANTHER" id="PTHR10434:SF55">
    <property type="entry name" value="POSSIBLE ACYLTRANSFERASE"/>
    <property type="match status" value="1"/>
</dbReference>
<protein>
    <submittedName>
        <fullName evidence="5">Lysophospholipid acyltransferase family protein</fullName>
    </submittedName>
</protein>
<proteinExistence type="predicted"/>
<dbReference type="RefSeq" id="WP_343874924.1">
    <property type="nucleotide sequence ID" value="NZ_BAAAIX010000028.1"/>
</dbReference>
<feature type="region of interest" description="Disordered" evidence="3">
    <location>
        <begin position="256"/>
        <end position="279"/>
    </location>
</feature>
<sequence>MVGRQVKGMVRPRGADFRAGEPAYKFLGSLTHGVNTGLTTRDWRDSHKIPAEGGVLVVSNHISNYDPLALGDYLIFNGRWPRFLGKSDLWKVPVVGFFARGCRQIPVERNTSRAGDSLQHARQALADGELVAIYPEGTITADPDGWPMTPRSGAARLALETRCPVLPVGQWGANQIIPGKKLHFPRFFPRPTLQAKAGDLLDLSDLYDHPNRHEAVRVASERMVEAITLLVADLRGLEPPAERYDIRKGVRVPKGATTLQDLADPGTPDGVPPVEAPPA</sequence>
<evidence type="ECO:0000313" key="6">
    <source>
        <dbReference type="Proteomes" id="UP001597326"/>
    </source>
</evidence>
<reference evidence="6" key="1">
    <citation type="journal article" date="2019" name="Int. J. Syst. Evol. Microbiol.">
        <title>The Global Catalogue of Microorganisms (GCM) 10K type strain sequencing project: providing services to taxonomists for standard genome sequencing and annotation.</title>
        <authorList>
            <consortium name="The Broad Institute Genomics Platform"/>
            <consortium name="The Broad Institute Genome Sequencing Center for Infectious Disease"/>
            <person name="Wu L."/>
            <person name="Ma J."/>
        </authorList>
    </citation>
    <scope>NUCLEOTIDE SEQUENCE [LARGE SCALE GENOMIC DNA]</scope>
    <source>
        <strain evidence="6">CAIM 431</strain>
    </source>
</reference>
<dbReference type="Pfam" id="PF01553">
    <property type="entry name" value="Acyltransferase"/>
    <property type="match status" value="1"/>
</dbReference>
<accession>A0ABW4RRR6</accession>
<evidence type="ECO:0000256" key="1">
    <source>
        <dbReference type="ARBA" id="ARBA00022679"/>
    </source>
</evidence>
<feature type="domain" description="Phospholipid/glycerol acyltransferase" evidence="4">
    <location>
        <begin position="55"/>
        <end position="173"/>
    </location>
</feature>
<dbReference type="GO" id="GO:0016746">
    <property type="term" value="F:acyltransferase activity"/>
    <property type="evidence" value="ECO:0007669"/>
    <property type="project" value="UniProtKB-KW"/>
</dbReference>
<comment type="caution">
    <text evidence="5">The sequence shown here is derived from an EMBL/GenBank/DDBJ whole genome shotgun (WGS) entry which is preliminary data.</text>
</comment>
<keyword evidence="1" id="KW-0808">Transferase</keyword>
<dbReference type="PANTHER" id="PTHR10434">
    <property type="entry name" value="1-ACYL-SN-GLYCEROL-3-PHOSPHATE ACYLTRANSFERASE"/>
    <property type="match status" value="1"/>
</dbReference>
<evidence type="ECO:0000259" key="4">
    <source>
        <dbReference type="SMART" id="SM00563"/>
    </source>
</evidence>
<evidence type="ECO:0000313" key="5">
    <source>
        <dbReference type="EMBL" id="MFD1889012.1"/>
    </source>
</evidence>
<dbReference type="Proteomes" id="UP001597326">
    <property type="component" value="Unassembled WGS sequence"/>
</dbReference>
<keyword evidence="6" id="KW-1185">Reference proteome</keyword>
<dbReference type="SUPFAM" id="SSF69593">
    <property type="entry name" value="Glycerol-3-phosphate (1)-acyltransferase"/>
    <property type="match status" value="1"/>
</dbReference>
<gene>
    <name evidence="5" type="ORF">ACFSCS_02280</name>
</gene>
<feature type="compositionally biased region" description="Pro residues" evidence="3">
    <location>
        <begin position="270"/>
        <end position="279"/>
    </location>
</feature>
<dbReference type="CDD" id="cd07989">
    <property type="entry name" value="LPLAT_AGPAT-like"/>
    <property type="match status" value="1"/>
</dbReference>
<dbReference type="InterPro" id="IPR002123">
    <property type="entry name" value="Plipid/glycerol_acylTrfase"/>
</dbReference>
<keyword evidence="2 5" id="KW-0012">Acyltransferase</keyword>
<name>A0ABW4RRR6_9ACTN</name>
<dbReference type="EMBL" id="JBHUFZ010000005">
    <property type="protein sequence ID" value="MFD1889012.1"/>
    <property type="molecule type" value="Genomic_DNA"/>
</dbReference>
<evidence type="ECO:0000256" key="3">
    <source>
        <dbReference type="SAM" id="MobiDB-lite"/>
    </source>
</evidence>
<dbReference type="SMART" id="SM00563">
    <property type="entry name" value="PlsC"/>
    <property type="match status" value="1"/>
</dbReference>
<organism evidence="5 6">
    <name type="scientific">Luteococcus peritonei</name>
    <dbReference type="NCBI Taxonomy" id="88874"/>
    <lineage>
        <taxon>Bacteria</taxon>
        <taxon>Bacillati</taxon>
        <taxon>Actinomycetota</taxon>
        <taxon>Actinomycetes</taxon>
        <taxon>Propionibacteriales</taxon>
        <taxon>Propionibacteriaceae</taxon>
        <taxon>Luteococcus</taxon>
    </lineage>
</organism>
<evidence type="ECO:0000256" key="2">
    <source>
        <dbReference type="ARBA" id="ARBA00023315"/>
    </source>
</evidence>